<feature type="domain" description="UPAR/Ly6" evidence="8">
    <location>
        <begin position="118"/>
        <end position="203"/>
    </location>
</feature>
<dbReference type="InterPro" id="IPR035076">
    <property type="entry name" value="Toxin/TOLIP"/>
</dbReference>
<dbReference type="AlphaFoldDB" id="A0A2B4RP20"/>
<dbReference type="GO" id="GO:0005886">
    <property type="term" value="C:plasma membrane"/>
    <property type="evidence" value="ECO:0007669"/>
    <property type="project" value="UniProtKB-SubCell"/>
</dbReference>
<keyword evidence="5" id="KW-1015">Disulfide bond</keyword>
<dbReference type="InterPro" id="IPR045860">
    <property type="entry name" value="Snake_toxin-like_sf"/>
</dbReference>
<evidence type="ECO:0000313" key="9">
    <source>
        <dbReference type="EMBL" id="PFX20174.1"/>
    </source>
</evidence>
<organism evidence="9 10">
    <name type="scientific">Stylophora pistillata</name>
    <name type="common">Smooth cauliflower coral</name>
    <dbReference type="NCBI Taxonomy" id="50429"/>
    <lineage>
        <taxon>Eukaryota</taxon>
        <taxon>Metazoa</taxon>
        <taxon>Cnidaria</taxon>
        <taxon>Anthozoa</taxon>
        <taxon>Hexacorallia</taxon>
        <taxon>Scleractinia</taxon>
        <taxon>Astrocoeniina</taxon>
        <taxon>Pocilloporidae</taxon>
        <taxon>Stylophora</taxon>
    </lineage>
</organism>
<dbReference type="Pfam" id="PF00021">
    <property type="entry name" value="UPAR_LY6"/>
    <property type="match status" value="1"/>
</dbReference>
<dbReference type="CDD" id="cd23553">
    <property type="entry name" value="TFP_LU_ECD_Ly6PGE"/>
    <property type="match status" value="1"/>
</dbReference>
<evidence type="ECO:0000259" key="8">
    <source>
        <dbReference type="SMART" id="SM00134"/>
    </source>
</evidence>
<keyword evidence="6" id="KW-0325">Glycoprotein</keyword>
<evidence type="ECO:0000256" key="6">
    <source>
        <dbReference type="ARBA" id="ARBA00023180"/>
    </source>
</evidence>
<keyword evidence="4" id="KW-0472">Membrane</keyword>
<sequence length="205" mass="22117">MKFAAISFLMLLFGTLEVSRLKCYQCTSLLSPANCASTATQATCGAEQDRCITLEAKYEIDGMSKQSITKDCSASAVCDRAADICGQEEGVECDIECCSGDLCNGVDDEGSAVEDNFCFTCISNSSMADCIESQTQQQCSPKENRCGVMFAYQGELRSMFRKGCITEEYCSSLCQNGHIEGDPSIECELNCCEGSLCNDESMGAK</sequence>
<protein>
    <recommendedName>
        <fullName evidence="8">UPAR/Ly6 domain-containing protein</fullName>
    </recommendedName>
</protein>
<feature type="chain" id="PRO_5013038544" description="UPAR/Ly6 domain-containing protein" evidence="7">
    <location>
        <begin position="21"/>
        <end position="205"/>
    </location>
</feature>
<evidence type="ECO:0000256" key="7">
    <source>
        <dbReference type="SAM" id="SignalP"/>
    </source>
</evidence>
<dbReference type="SMART" id="SM00134">
    <property type="entry name" value="LU"/>
    <property type="match status" value="2"/>
</dbReference>
<evidence type="ECO:0000256" key="1">
    <source>
        <dbReference type="ARBA" id="ARBA00004236"/>
    </source>
</evidence>
<evidence type="ECO:0000256" key="3">
    <source>
        <dbReference type="ARBA" id="ARBA00022729"/>
    </source>
</evidence>
<proteinExistence type="predicted"/>
<dbReference type="Pfam" id="PF00087">
    <property type="entry name" value="Toxin_TOLIP"/>
    <property type="match status" value="1"/>
</dbReference>
<feature type="signal peptide" evidence="7">
    <location>
        <begin position="1"/>
        <end position="20"/>
    </location>
</feature>
<keyword evidence="2" id="KW-1003">Cell membrane</keyword>
<dbReference type="CDD" id="cd00117">
    <property type="entry name" value="TFP"/>
    <property type="match status" value="1"/>
</dbReference>
<dbReference type="PANTHER" id="PTHR10036">
    <property type="entry name" value="CD59 GLYCOPROTEIN"/>
    <property type="match status" value="1"/>
</dbReference>
<feature type="domain" description="UPAR/Ly6" evidence="8">
    <location>
        <begin position="21"/>
        <end position="116"/>
    </location>
</feature>
<dbReference type="InterPro" id="IPR016054">
    <property type="entry name" value="LY6_UPA_recep-like"/>
</dbReference>
<reference evidence="10" key="1">
    <citation type="journal article" date="2017" name="bioRxiv">
        <title>Comparative analysis of the genomes of Stylophora pistillata and Acropora digitifera provides evidence for extensive differences between species of corals.</title>
        <authorList>
            <person name="Voolstra C.R."/>
            <person name="Li Y."/>
            <person name="Liew Y.J."/>
            <person name="Baumgarten S."/>
            <person name="Zoccola D."/>
            <person name="Flot J.-F."/>
            <person name="Tambutte S."/>
            <person name="Allemand D."/>
            <person name="Aranda M."/>
        </authorList>
    </citation>
    <scope>NUCLEOTIDE SEQUENCE [LARGE SCALE GENOMIC DNA]</scope>
</reference>
<dbReference type="SUPFAM" id="SSF57302">
    <property type="entry name" value="Snake toxin-like"/>
    <property type="match status" value="2"/>
</dbReference>
<evidence type="ECO:0000256" key="5">
    <source>
        <dbReference type="ARBA" id="ARBA00023157"/>
    </source>
</evidence>
<accession>A0A2B4RP20</accession>
<evidence type="ECO:0000256" key="2">
    <source>
        <dbReference type="ARBA" id="ARBA00022475"/>
    </source>
</evidence>
<keyword evidence="3 7" id="KW-0732">Signal</keyword>
<dbReference type="OrthoDB" id="5961589at2759"/>
<comment type="caution">
    <text evidence="9">The sequence shown here is derived from an EMBL/GenBank/DDBJ whole genome shotgun (WGS) entry which is preliminary data.</text>
</comment>
<name>A0A2B4RP20_STYPI</name>
<evidence type="ECO:0000256" key="4">
    <source>
        <dbReference type="ARBA" id="ARBA00023136"/>
    </source>
</evidence>
<comment type="subcellular location">
    <subcellularLocation>
        <location evidence="1">Cell membrane</location>
    </subcellularLocation>
</comment>
<dbReference type="EMBL" id="LSMT01000327">
    <property type="protein sequence ID" value="PFX20174.1"/>
    <property type="molecule type" value="Genomic_DNA"/>
</dbReference>
<gene>
    <name evidence="9" type="ORF">AWC38_SpisGene15367</name>
</gene>
<keyword evidence="10" id="KW-1185">Reference proteome</keyword>
<dbReference type="PANTHER" id="PTHR10036:SF3">
    <property type="entry name" value="PROTEIN SLEEPLESS-RELATED"/>
    <property type="match status" value="1"/>
</dbReference>
<evidence type="ECO:0000313" key="10">
    <source>
        <dbReference type="Proteomes" id="UP000225706"/>
    </source>
</evidence>
<dbReference type="Gene3D" id="2.10.60.10">
    <property type="entry name" value="CD59"/>
    <property type="match status" value="2"/>
</dbReference>
<dbReference type="Proteomes" id="UP000225706">
    <property type="component" value="Unassembled WGS sequence"/>
</dbReference>